<dbReference type="InterPro" id="IPR035901">
    <property type="entry name" value="GIY-YIG_endonuc_sf"/>
</dbReference>
<organism evidence="1">
    <name type="scientific">Rhipicephalus appendiculatus</name>
    <name type="common">Brown ear tick</name>
    <dbReference type="NCBI Taxonomy" id="34631"/>
    <lineage>
        <taxon>Eukaryota</taxon>
        <taxon>Metazoa</taxon>
        <taxon>Ecdysozoa</taxon>
        <taxon>Arthropoda</taxon>
        <taxon>Chelicerata</taxon>
        <taxon>Arachnida</taxon>
        <taxon>Acari</taxon>
        <taxon>Parasitiformes</taxon>
        <taxon>Ixodida</taxon>
        <taxon>Ixodoidea</taxon>
        <taxon>Ixodidae</taxon>
        <taxon>Rhipicephalinae</taxon>
        <taxon>Rhipicephalus</taxon>
        <taxon>Rhipicephalus</taxon>
    </lineage>
</organism>
<accession>A0A131YWL5</accession>
<name>A0A131YWL5_RHIAP</name>
<evidence type="ECO:0000313" key="1">
    <source>
        <dbReference type="EMBL" id="JAP83589.1"/>
    </source>
</evidence>
<dbReference type="EMBL" id="GEDV01004968">
    <property type="protein sequence ID" value="JAP83589.1"/>
    <property type="molecule type" value="Transcribed_RNA"/>
</dbReference>
<sequence length="217" mass="24292">MGRSFPNQVSRLEAAGLPRSVITAVAESLLQKFKRGTREAMTATQPSRISPQVVPYIHKLSHNFKKVAGRHGVSIVFSAPEKIGKLCQRICDSKKRGCEKKRERHFVKCSTGVVYSIPLSCGKVYIGQTERCVHDRLREHAQKLTKRDDKYAHLVAHAILCGCNARFSETKILGRSTRKTAREVLEAFFIENCKDSCVSAPSLSLFPSESQFISSRL</sequence>
<dbReference type="AlphaFoldDB" id="A0A131YWL5"/>
<proteinExistence type="predicted"/>
<protein>
    <submittedName>
        <fullName evidence="1">Tick transposon</fullName>
    </submittedName>
</protein>
<reference evidence="1" key="1">
    <citation type="journal article" date="2016" name="Ticks Tick Borne Dis.">
        <title>De novo assembly and annotation of the salivary gland transcriptome of Rhipicephalus appendiculatus male and female ticks during blood feeding.</title>
        <authorList>
            <person name="de Castro M.H."/>
            <person name="de Klerk D."/>
            <person name="Pienaar R."/>
            <person name="Latif A.A."/>
            <person name="Rees D.J."/>
            <person name="Mans B.J."/>
        </authorList>
    </citation>
    <scope>NUCLEOTIDE SEQUENCE</scope>
    <source>
        <tissue evidence="1">Salivary glands</tissue>
    </source>
</reference>
<dbReference type="Gene3D" id="3.40.1440.10">
    <property type="entry name" value="GIY-YIG endonuclease"/>
    <property type="match status" value="1"/>
</dbReference>